<evidence type="ECO:0000313" key="2">
    <source>
        <dbReference type="Proteomes" id="UP001195483"/>
    </source>
</evidence>
<dbReference type="Proteomes" id="UP001195483">
    <property type="component" value="Unassembled WGS sequence"/>
</dbReference>
<keyword evidence="2" id="KW-1185">Reference proteome</keyword>
<gene>
    <name evidence="1" type="ORF">CHS0354_035116</name>
</gene>
<comment type="caution">
    <text evidence="1">The sequence shown here is derived from an EMBL/GenBank/DDBJ whole genome shotgun (WGS) entry which is preliminary data.</text>
</comment>
<name>A0AAE0TI90_9BIVA</name>
<reference evidence="1" key="2">
    <citation type="journal article" date="2021" name="Genome Biol. Evol.">
        <title>Developing a high-quality reference genome for a parasitic bivalve with doubly uniparental inheritance (Bivalvia: Unionida).</title>
        <authorList>
            <person name="Smith C.H."/>
        </authorList>
    </citation>
    <scope>NUCLEOTIDE SEQUENCE</scope>
    <source>
        <strain evidence="1">CHS0354</strain>
        <tissue evidence="1">Mantle</tissue>
    </source>
</reference>
<feature type="non-terminal residue" evidence="1">
    <location>
        <position position="66"/>
    </location>
</feature>
<evidence type="ECO:0000313" key="1">
    <source>
        <dbReference type="EMBL" id="KAK3610850.1"/>
    </source>
</evidence>
<organism evidence="1 2">
    <name type="scientific">Potamilus streckersoni</name>
    <dbReference type="NCBI Taxonomy" id="2493646"/>
    <lineage>
        <taxon>Eukaryota</taxon>
        <taxon>Metazoa</taxon>
        <taxon>Spiralia</taxon>
        <taxon>Lophotrochozoa</taxon>
        <taxon>Mollusca</taxon>
        <taxon>Bivalvia</taxon>
        <taxon>Autobranchia</taxon>
        <taxon>Heteroconchia</taxon>
        <taxon>Palaeoheterodonta</taxon>
        <taxon>Unionida</taxon>
        <taxon>Unionoidea</taxon>
        <taxon>Unionidae</taxon>
        <taxon>Ambleminae</taxon>
        <taxon>Lampsilini</taxon>
        <taxon>Potamilus</taxon>
    </lineage>
</organism>
<reference evidence="1" key="3">
    <citation type="submission" date="2023-05" db="EMBL/GenBank/DDBJ databases">
        <authorList>
            <person name="Smith C.H."/>
        </authorList>
    </citation>
    <scope>NUCLEOTIDE SEQUENCE</scope>
    <source>
        <strain evidence="1">CHS0354</strain>
        <tissue evidence="1">Mantle</tissue>
    </source>
</reference>
<dbReference type="AlphaFoldDB" id="A0AAE0TI90"/>
<accession>A0AAE0TI90</accession>
<reference evidence="1" key="1">
    <citation type="journal article" date="2021" name="Genome Biol. Evol.">
        <title>A High-Quality Reference Genome for a Parasitic Bivalve with Doubly Uniparental Inheritance (Bivalvia: Unionida).</title>
        <authorList>
            <person name="Smith C.H."/>
        </authorList>
    </citation>
    <scope>NUCLEOTIDE SEQUENCE</scope>
    <source>
        <strain evidence="1">CHS0354</strain>
    </source>
</reference>
<proteinExistence type="predicted"/>
<protein>
    <submittedName>
        <fullName evidence="1">Uncharacterized protein</fullName>
    </submittedName>
</protein>
<sequence>MRESMRDYQIKIGSSAIYPDMFNSRLNNTPDLIYQNAIQQLKDIGKYKDIYESSLVCKVAFYYKFR</sequence>
<dbReference type="EMBL" id="JAEAOA010002062">
    <property type="protein sequence ID" value="KAK3610850.1"/>
    <property type="molecule type" value="Genomic_DNA"/>
</dbReference>